<keyword evidence="3" id="KW-1185">Reference proteome</keyword>
<dbReference type="PROSITE" id="PS50181">
    <property type="entry name" value="FBOX"/>
    <property type="match status" value="1"/>
</dbReference>
<protein>
    <recommendedName>
        <fullName evidence="1">F-box domain-containing protein</fullName>
    </recommendedName>
</protein>
<dbReference type="SMART" id="SM00579">
    <property type="entry name" value="FBD"/>
    <property type="match status" value="1"/>
</dbReference>
<dbReference type="InterPro" id="IPR055411">
    <property type="entry name" value="LRR_FXL15/At3g58940/PEG3-like"/>
</dbReference>
<name>A0A022RYY8_ERYGU</name>
<dbReference type="InterPro" id="IPR032675">
    <property type="entry name" value="LRR_dom_sf"/>
</dbReference>
<dbReference type="SUPFAM" id="SSF52047">
    <property type="entry name" value="RNI-like"/>
    <property type="match status" value="1"/>
</dbReference>
<dbReference type="Gene3D" id="1.20.1280.50">
    <property type="match status" value="1"/>
</dbReference>
<evidence type="ECO:0000313" key="2">
    <source>
        <dbReference type="EMBL" id="EYU44908.1"/>
    </source>
</evidence>
<dbReference type="PANTHER" id="PTHR31900">
    <property type="entry name" value="F-BOX/RNI SUPERFAMILY PROTEIN-RELATED"/>
    <property type="match status" value="1"/>
</dbReference>
<dbReference type="InterPro" id="IPR050232">
    <property type="entry name" value="FBL13/AtMIF1-like"/>
</dbReference>
<sequence>METTEEHSRRRHKRSNGEHYNAVSVDRLSDLPDSLLCHILSFLPTRFSVRTSILGQRWRHLWSYVTNLVFRNNSQDAINKVLYLHKHRNINTFSLTDGVGCNVNQIGTWITYAVARNVQNLDLYCCRYKIALPRCLFTCETLVDLKLDSCGVIPNGGAAGALFLPRLKKLHLIRLRYEAEESLPHLLSGCPMLEELTVCLFVSSYPRKISSPTIKRLAISLHLDDRHPALVYLKLFAFSIPYIKCGALTDLTEADIYIWDYIKNGDRFLYSRSVVEFIGGLHNVKCLRLELSHCTEVCIRSLFSSLYIALVMMVDLLYSAWRSISFRNLTELKLSSDCLFLLKFLEKADNLEILTLSQGGDAKWIQPKQVPTCLLSRLRAIKLVGVRGKEYEFAIMRYLLLNARVLERMEIIYPREKIEIMLKEISRFERGSKACKVAFISKGVRGSAKLS</sequence>
<dbReference type="Pfam" id="PF24758">
    <property type="entry name" value="LRR_At5g56370"/>
    <property type="match status" value="1"/>
</dbReference>
<gene>
    <name evidence="2" type="ORF">MIMGU_mgv1a018174mg</name>
</gene>
<dbReference type="eggNOG" id="ENOG502RYTW">
    <property type="taxonomic scope" value="Eukaryota"/>
</dbReference>
<dbReference type="PANTHER" id="PTHR31900:SF34">
    <property type="entry name" value="EMB|CAB62440.1-RELATED"/>
    <property type="match status" value="1"/>
</dbReference>
<dbReference type="InterPro" id="IPR036047">
    <property type="entry name" value="F-box-like_dom_sf"/>
</dbReference>
<dbReference type="InterPro" id="IPR053781">
    <property type="entry name" value="F-box_AtFBL13-like"/>
</dbReference>
<dbReference type="EMBL" id="KI630206">
    <property type="protein sequence ID" value="EYU44908.1"/>
    <property type="molecule type" value="Genomic_DNA"/>
</dbReference>
<evidence type="ECO:0000313" key="3">
    <source>
        <dbReference type="Proteomes" id="UP000030748"/>
    </source>
</evidence>
<dbReference type="Pfam" id="PF08387">
    <property type="entry name" value="FBD"/>
    <property type="match status" value="1"/>
</dbReference>
<dbReference type="SUPFAM" id="SSF81383">
    <property type="entry name" value="F-box domain"/>
    <property type="match status" value="1"/>
</dbReference>
<feature type="domain" description="F-box" evidence="1">
    <location>
        <begin position="25"/>
        <end position="73"/>
    </location>
</feature>
<dbReference type="Proteomes" id="UP000030748">
    <property type="component" value="Unassembled WGS sequence"/>
</dbReference>
<proteinExistence type="predicted"/>
<reference evidence="2 3" key="1">
    <citation type="journal article" date="2013" name="Proc. Natl. Acad. Sci. U.S.A.">
        <title>Fine-scale variation in meiotic recombination in Mimulus inferred from population shotgun sequencing.</title>
        <authorList>
            <person name="Hellsten U."/>
            <person name="Wright K.M."/>
            <person name="Jenkins J."/>
            <person name="Shu S."/>
            <person name="Yuan Y."/>
            <person name="Wessler S.R."/>
            <person name="Schmutz J."/>
            <person name="Willis J.H."/>
            <person name="Rokhsar D.S."/>
        </authorList>
    </citation>
    <scope>NUCLEOTIDE SEQUENCE [LARGE SCALE GENOMIC DNA]</scope>
    <source>
        <strain evidence="3">cv. DUN x IM62</strain>
    </source>
</reference>
<dbReference type="STRING" id="4155.A0A022RYY8"/>
<evidence type="ECO:0000259" key="1">
    <source>
        <dbReference type="PROSITE" id="PS50181"/>
    </source>
</evidence>
<dbReference type="Pfam" id="PF00646">
    <property type="entry name" value="F-box"/>
    <property type="match status" value="1"/>
</dbReference>
<dbReference type="InterPro" id="IPR001810">
    <property type="entry name" value="F-box_dom"/>
</dbReference>
<organism evidence="2 3">
    <name type="scientific">Erythranthe guttata</name>
    <name type="common">Yellow monkey flower</name>
    <name type="synonym">Mimulus guttatus</name>
    <dbReference type="NCBI Taxonomy" id="4155"/>
    <lineage>
        <taxon>Eukaryota</taxon>
        <taxon>Viridiplantae</taxon>
        <taxon>Streptophyta</taxon>
        <taxon>Embryophyta</taxon>
        <taxon>Tracheophyta</taxon>
        <taxon>Spermatophyta</taxon>
        <taxon>Magnoliopsida</taxon>
        <taxon>eudicotyledons</taxon>
        <taxon>Gunneridae</taxon>
        <taxon>Pentapetalae</taxon>
        <taxon>asterids</taxon>
        <taxon>lamiids</taxon>
        <taxon>Lamiales</taxon>
        <taxon>Phrymaceae</taxon>
        <taxon>Erythranthe</taxon>
    </lineage>
</organism>
<dbReference type="AlphaFoldDB" id="A0A022RYY8"/>
<accession>A0A022RYY8</accession>
<dbReference type="Gene3D" id="3.80.10.10">
    <property type="entry name" value="Ribonuclease Inhibitor"/>
    <property type="match status" value="1"/>
</dbReference>
<dbReference type="CDD" id="cd22160">
    <property type="entry name" value="F-box_AtFBL13-like"/>
    <property type="match status" value="1"/>
</dbReference>
<dbReference type="InterPro" id="IPR006566">
    <property type="entry name" value="FBD"/>
</dbReference>